<keyword evidence="8" id="KW-0238">DNA-binding</keyword>
<sequence>MSTKRLNNNPSEEFPRNSPKITTNTPKMSWESGNYLGMSELFGNVGIMWEFSGNDGQWNVSTERLNNNPQFMNHMKHHVELDQQNGEVDVHTICQHCYRHFSTPFQLQCHLENVHSPYESSTKCKICEWAFESEPLFLQHMKDTHKPGEMPYVCQVCQYRSSLYSEVDSHFRLSHEDTRHLLCPYCLKVFKNGNAFQQHFMRHQVSPEFQKIPWKIPEKSAEKWDFWSAEQVGIAWKKWGLGI</sequence>
<dbReference type="SUPFAM" id="SSF57667">
    <property type="entry name" value="beta-beta-alpha zinc fingers"/>
    <property type="match status" value="2"/>
</dbReference>
<keyword evidence="6" id="KW-0862">Zinc</keyword>
<dbReference type="OrthoDB" id="5876240at2759"/>
<dbReference type="FunFam" id="3.30.160.60:FF:000298">
    <property type="entry name" value="zinc finger protein 280D isoform X1"/>
    <property type="match status" value="1"/>
</dbReference>
<evidence type="ECO:0000313" key="15">
    <source>
        <dbReference type="Proteomes" id="UP000796761"/>
    </source>
</evidence>
<gene>
    <name evidence="14" type="ORF">HGM15179_021741</name>
</gene>
<name>A0A8K1D682_9PASS</name>
<proteinExistence type="predicted"/>
<dbReference type="InterPro" id="IPR036236">
    <property type="entry name" value="Znf_C2H2_sf"/>
</dbReference>
<keyword evidence="7" id="KW-0805">Transcription regulation</keyword>
<dbReference type="PROSITE" id="PS00028">
    <property type="entry name" value="ZINC_FINGER_C2H2_1"/>
    <property type="match status" value="3"/>
</dbReference>
<dbReference type="InterPro" id="IPR013087">
    <property type="entry name" value="Znf_C2H2_type"/>
</dbReference>
<dbReference type="SMART" id="SM00355">
    <property type="entry name" value="ZnF_C2H2"/>
    <property type="match status" value="4"/>
</dbReference>
<keyword evidence="3" id="KW-0479">Metal-binding</keyword>
<dbReference type="EMBL" id="SWJQ01004625">
    <property type="protein sequence ID" value="TRZ05366.1"/>
    <property type="molecule type" value="Genomic_DNA"/>
</dbReference>
<evidence type="ECO:0000256" key="11">
    <source>
        <dbReference type="PROSITE-ProRule" id="PRU00042"/>
    </source>
</evidence>
<dbReference type="PANTHER" id="PTHR24388">
    <property type="entry name" value="ZINC FINGER PROTEIN"/>
    <property type="match status" value="1"/>
</dbReference>
<evidence type="ECO:0000256" key="9">
    <source>
        <dbReference type="ARBA" id="ARBA00023163"/>
    </source>
</evidence>
<keyword evidence="5 11" id="KW-0863">Zinc-finger</keyword>
<evidence type="ECO:0000256" key="5">
    <source>
        <dbReference type="ARBA" id="ARBA00022771"/>
    </source>
</evidence>
<dbReference type="GO" id="GO:0000978">
    <property type="term" value="F:RNA polymerase II cis-regulatory region sequence-specific DNA binding"/>
    <property type="evidence" value="ECO:0007669"/>
    <property type="project" value="TreeGrafter"/>
</dbReference>
<evidence type="ECO:0000256" key="10">
    <source>
        <dbReference type="ARBA" id="ARBA00023242"/>
    </source>
</evidence>
<comment type="function">
    <text evidence="1">May function as a transcription factor.</text>
</comment>
<protein>
    <recommendedName>
        <fullName evidence="13">C2H2-type domain-containing protein</fullName>
    </recommendedName>
</protein>
<feature type="compositionally biased region" description="Polar residues" evidence="12">
    <location>
        <begin position="1"/>
        <end position="11"/>
    </location>
</feature>
<dbReference type="PROSITE" id="PS50157">
    <property type="entry name" value="ZINC_FINGER_C2H2_2"/>
    <property type="match status" value="1"/>
</dbReference>
<accession>A0A8K1D682</accession>
<dbReference type="InterPro" id="IPR050527">
    <property type="entry name" value="Snail/Krueppel_Znf"/>
</dbReference>
<keyword evidence="10" id="KW-0539">Nucleus</keyword>
<dbReference type="Gene3D" id="3.30.160.60">
    <property type="entry name" value="Classic Zinc Finger"/>
    <property type="match status" value="2"/>
</dbReference>
<keyword evidence="9" id="KW-0804">Transcription</keyword>
<evidence type="ECO:0000259" key="13">
    <source>
        <dbReference type="PROSITE" id="PS50157"/>
    </source>
</evidence>
<organism evidence="14 15">
    <name type="scientific">Zosterops borbonicus</name>
    <dbReference type="NCBI Taxonomy" id="364589"/>
    <lineage>
        <taxon>Eukaryota</taxon>
        <taxon>Metazoa</taxon>
        <taxon>Chordata</taxon>
        <taxon>Craniata</taxon>
        <taxon>Vertebrata</taxon>
        <taxon>Euteleostomi</taxon>
        <taxon>Archelosauria</taxon>
        <taxon>Archosauria</taxon>
        <taxon>Dinosauria</taxon>
        <taxon>Saurischia</taxon>
        <taxon>Theropoda</taxon>
        <taxon>Coelurosauria</taxon>
        <taxon>Aves</taxon>
        <taxon>Neognathae</taxon>
        <taxon>Neoaves</taxon>
        <taxon>Telluraves</taxon>
        <taxon>Australaves</taxon>
        <taxon>Passeriformes</taxon>
        <taxon>Sylvioidea</taxon>
        <taxon>Zosteropidae</taxon>
        <taxon>Zosterops</taxon>
    </lineage>
</organism>
<dbReference type="AlphaFoldDB" id="A0A8K1D682"/>
<keyword evidence="4" id="KW-0677">Repeat</keyword>
<evidence type="ECO:0000256" key="12">
    <source>
        <dbReference type="SAM" id="MobiDB-lite"/>
    </source>
</evidence>
<evidence type="ECO:0000256" key="3">
    <source>
        <dbReference type="ARBA" id="ARBA00022723"/>
    </source>
</evidence>
<evidence type="ECO:0000313" key="14">
    <source>
        <dbReference type="EMBL" id="TRZ05366.1"/>
    </source>
</evidence>
<dbReference type="Proteomes" id="UP000796761">
    <property type="component" value="Unassembled WGS sequence"/>
</dbReference>
<feature type="domain" description="C2H2-type" evidence="13">
    <location>
        <begin position="92"/>
        <end position="120"/>
    </location>
</feature>
<evidence type="ECO:0000256" key="2">
    <source>
        <dbReference type="ARBA" id="ARBA00004123"/>
    </source>
</evidence>
<dbReference type="PANTHER" id="PTHR24388:SF45">
    <property type="entry name" value="POGO TRANSPOSABLE ELEMENT DERIVED WITH ZNF DOMAIN"/>
    <property type="match status" value="1"/>
</dbReference>
<feature type="region of interest" description="Disordered" evidence="12">
    <location>
        <begin position="1"/>
        <end position="26"/>
    </location>
</feature>
<evidence type="ECO:0000256" key="6">
    <source>
        <dbReference type="ARBA" id="ARBA00022833"/>
    </source>
</evidence>
<evidence type="ECO:0000256" key="7">
    <source>
        <dbReference type="ARBA" id="ARBA00023015"/>
    </source>
</evidence>
<comment type="subcellular location">
    <subcellularLocation>
        <location evidence="2">Nucleus</location>
    </subcellularLocation>
</comment>
<keyword evidence="15" id="KW-1185">Reference proteome</keyword>
<evidence type="ECO:0000256" key="1">
    <source>
        <dbReference type="ARBA" id="ARBA00003729"/>
    </source>
</evidence>
<comment type="caution">
    <text evidence="14">The sequence shown here is derived from an EMBL/GenBank/DDBJ whole genome shotgun (WGS) entry which is preliminary data.</text>
</comment>
<dbReference type="GO" id="GO:0008270">
    <property type="term" value="F:zinc ion binding"/>
    <property type="evidence" value="ECO:0007669"/>
    <property type="project" value="UniProtKB-KW"/>
</dbReference>
<evidence type="ECO:0000256" key="4">
    <source>
        <dbReference type="ARBA" id="ARBA00022737"/>
    </source>
</evidence>
<evidence type="ECO:0000256" key="8">
    <source>
        <dbReference type="ARBA" id="ARBA00023125"/>
    </source>
</evidence>
<reference evidence="14" key="1">
    <citation type="submission" date="2019-04" db="EMBL/GenBank/DDBJ databases">
        <title>Genome assembly of Zosterops borbonicus 15179.</title>
        <authorList>
            <person name="Leroy T."/>
            <person name="Anselmetti Y."/>
            <person name="Tilak M.-K."/>
            <person name="Nabholz B."/>
        </authorList>
    </citation>
    <scope>NUCLEOTIDE SEQUENCE</scope>
    <source>
        <strain evidence="14">HGM_15179</strain>
        <tissue evidence="14">Muscle</tissue>
    </source>
</reference>
<dbReference type="GO" id="GO:0000981">
    <property type="term" value="F:DNA-binding transcription factor activity, RNA polymerase II-specific"/>
    <property type="evidence" value="ECO:0007669"/>
    <property type="project" value="TreeGrafter"/>
</dbReference>
<dbReference type="GO" id="GO:0005634">
    <property type="term" value="C:nucleus"/>
    <property type="evidence" value="ECO:0007669"/>
    <property type="project" value="UniProtKB-SubCell"/>
</dbReference>